<dbReference type="AlphaFoldDB" id="A0A5B9DC31"/>
<dbReference type="KEGG" id="psyt:DSAG12_02679"/>
<dbReference type="Proteomes" id="UP000321408">
    <property type="component" value="Chromosome"/>
</dbReference>
<evidence type="ECO:0000313" key="2">
    <source>
        <dbReference type="Proteomes" id="UP000321408"/>
    </source>
</evidence>
<organism evidence="1 2">
    <name type="scientific">Promethearchaeum syntrophicum</name>
    <dbReference type="NCBI Taxonomy" id="2594042"/>
    <lineage>
        <taxon>Archaea</taxon>
        <taxon>Promethearchaeati</taxon>
        <taxon>Promethearchaeota</taxon>
        <taxon>Promethearchaeia</taxon>
        <taxon>Promethearchaeales</taxon>
        <taxon>Promethearchaeaceae</taxon>
        <taxon>Promethearchaeum</taxon>
    </lineage>
</organism>
<dbReference type="GeneID" id="41330659"/>
<dbReference type="Pfam" id="PF15956">
    <property type="entry name" value="DUF4760"/>
    <property type="match status" value="1"/>
</dbReference>
<proteinExistence type="predicted"/>
<reference evidence="1 2" key="2">
    <citation type="journal article" date="2024" name="Int. J. Syst. Evol. Microbiol.">
        <title>Promethearchaeum syntrophicum gen. nov., sp. nov., an anaerobic, obligately syntrophic archaeon, the first isolate of the lineage 'Asgard' archaea, and proposal of the new archaeal phylum Promethearchaeota phyl. nov. and kingdom Promethearchaeati regn. nov.</title>
        <authorList>
            <person name="Imachi H."/>
            <person name="Nobu M.K."/>
            <person name="Kato S."/>
            <person name="Takaki Y."/>
            <person name="Miyazaki M."/>
            <person name="Miyata M."/>
            <person name="Ogawara M."/>
            <person name="Saito Y."/>
            <person name="Sakai S."/>
            <person name="Tahara Y.O."/>
            <person name="Takano Y."/>
            <person name="Tasumi E."/>
            <person name="Uematsu K."/>
            <person name="Yoshimura T."/>
            <person name="Itoh T."/>
            <person name="Ohkuma M."/>
            <person name="Takai K."/>
        </authorList>
    </citation>
    <scope>NUCLEOTIDE SEQUENCE [LARGE SCALE GENOMIC DNA]</scope>
    <source>
        <strain evidence="1 2">MK-D1</strain>
    </source>
</reference>
<reference evidence="1 2" key="1">
    <citation type="journal article" date="2020" name="Nature">
        <title>Isolation of an archaeon at the prokaryote-eukaryote interface.</title>
        <authorList>
            <person name="Imachi H."/>
            <person name="Nobu M.K."/>
            <person name="Nakahara N."/>
            <person name="Morono Y."/>
            <person name="Ogawara M."/>
            <person name="Takaki Y."/>
            <person name="Takano Y."/>
            <person name="Uematsu K."/>
            <person name="Ikuta T."/>
            <person name="Ito M."/>
            <person name="Matsui Y."/>
            <person name="Miyazaki M."/>
            <person name="Murata K."/>
            <person name="Saito Y."/>
            <person name="Sakai S."/>
            <person name="Song C."/>
            <person name="Tasumi E."/>
            <person name="Yamanaka Y."/>
            <person name="Yamaguchi T."/>
            <person name="Kamagata Y."/>
            <person name="Tamaki H."/>
            <person name="Takai K."/>
        </authorList>
    </citation>
    <scope>NUCLEOTIDE SEQUENCE [LARGE SCALE GENOMIC DNA]</scope>
    <source>
        <strain evidence="1 2">MK-D1</strain>
    </source>
</reference>
<name>A0A5B9DC31_9ARCH</name>
<dbReference type="EMBL" id="CP042905">
    <property type="protein sequence ID" value="QEE16849.1"/>
    <property type="molecule type" value="Genomic_DNA"/>
</dbReference>
<protein>
    <submittedName>
        <fullName evidence="1">Uncharacterized protein</fullName>
    </submittedName>
</protein>
<dbReference type="InterPro" id="IPR031876">
    <property type="entry name" value="DUF4760"/>
</dbReference>
<keyword evidence="2" id="KW-1185">Reference proteome</keyword>
<gene>
    <name evidence="1" type="ORF">DSAG12_02679</name>
</gene>
<sequence>MSKPTKEDAALIIQLMTALNTPANNKAGKWLNTEFDVKNYDTFKAKYPKGSEGYSNFMKVASNWELLTTFVNRDLLSEDLVFDLWGPLFWKKFEPIVLGMRKEMEMPRLFENYEVCAKRYPQWAEQNPPKV</sequence>
<evidence type="ECO:0000313" key="1">
    <source>
        <dbReference type="EMBL" id="QEE16849.1"/>
    </source>
</evidence>
<accession>A0A5B9DC31</accession>
<dbReference type="RefSeq" id="WP_147663777.1">
    <property type="nucleotide sequence ID" value="NZ_CP042905.2"/>
</dbReference>